<sequence>MFKKLKEKKGFTLVELIVVLVILAILAALLIPALTGYIDKAKKKDIIAETRQAVMAAQTLVDEEFAKADVGADTVGIEGGAKPTTPTKTISKSDIAGLAEVDANNIQAGAEVENGKVTKFVYQKSGKTCTYYKKVPTGTTTSDGNYDVK</sequence>
<dbReference type="NCBIfam" id="TIGR02532">
    <property type="entry name" value="IV_pilin_GFxxxE"/>
    <property type="match status" value="1"/>
</dbReference>
<comment type="caution">
    <text evidence="2">The sequence shown here is derived from an EMBL/GenBank/DDBJ whole genome shotgun (WGS) entry which is preliminary data.</text>
</comment>
<keyword evidence="1" id="KW-0472">Membrane</keyword>
<accession>A0A415UBI8</accession>
<dbReference type="InterPro" id="IPR012902">
    <property type="entry name" value="N_methyl_site"/>
</dbReference>
<dbReference type="Pfam" id="PF07963">
    <property type="entry name" value="N_methyl"/>
    <property type="match status" value="1"/>
</dbReference>
<dbReference type="Gene3D" id="3.30.700.10">
    <property type="entry name" value="Glycoprotein, Type 4 Pilin"/>
    <property type="match status" value="1"/>
</dbReference>
<dbReference type="EMBL" id="QRQQ01000008">
    <property type="protein sequence ID" value="RHN15445.1"/>
    <property type="molecule type" value="Genomic_DNA"/>
</dbReference>
<dbReference type="InterPro" id="IPR045584">
    <property type="entry name" value="Pilin-like"/>
</dbReference>
<evidence type="ECO:0000313" key="3">
    <source>
        <dbReference type="Proteomes" id="UP000285652"/>
    </source>
</evidence>
<dbReference type="Proteomes" id="UP000285652">
    <property type="component" value="Unassembled WGS sequence"/>
</dbReference>
<dbReference type="AlphaFoldDB" id="A0A415UBI8"/>
<dbReference type="SUPFAM" id="SSF54523">
    <property type="entry name" value="Pili subunits"/>
    <property type="match status" value="1"/>
</dbReference>
<keyword evidence="1" id="KW-0812">Transmembrane</keyword>
<proteinExistence type="predicted"/>
<protein>
    <submittedName>
        <fullName evidence="2">Prepilin-type N-terminal cleavage/methylation domain-containing protein</fullName>
    </submittedName>
</protein>
<gene>
    <name evidence="2" type="ORF">DWZ24_10090</name>
</gene>
<evidence type="ECO:0000256" key="1">
    <source>
        <dbReference type="SAM" id="Phobius"/>
    </source>
</evidence>
<dbReference type="RefSeq" id="WP_118447699.1">
    <property type="nucleotide sequence ID" value="NZ_QRQQ01000008.1"/>
</dbReference>
<dbReference type="PROSITE" id="PS00409">
    <property type="entry name" value="PROKAR_NTER_METHYL"/>
    <property type="match status" value="1"/>
</dbReference>
<name>A0A415UBI8_9FIRM</name>
<evidence type="ECO:0000313" key="2">
    <source>
        <dbReference type="EMBL" id="RHN15445.1"/>
    </source>
</evidence>
<keyword evidence="1" id="KW-1133">Transmembrane helix</keyword>
<organism evidence="2 3">
    <name type="scientific">Dorea formicigenerans</name>
    <dbReference type="NCBI Taxonomy" id="39486"/>
    <lineage>
        <taxon>Bacteria</taxon>
        <taxon>Bacillati</taxon>
        <taxon>Bacillota</taxon>
        <taxon>Clostridia</taxon>
        <taxon>Lachnospirales</taxon>
        <taxon>Lachnospiraceae</taxon>
        <taxon>Dorea</taxon>
    </lineage>
</organism>
<feature type="transmembrane region" description="Helical" evidence="1">
    <location>
        <begin position="12"/>
        <end position="34"/>
    </location>
</feature>
<reference evidence="2 3" key="1">
    <citation type="submission" date="2018-08" db="EMBL/GenBank/DDBJ databases">
        <title>A genome reference for cultivated species of the human gut microbiota.</title>
        <authorList>
            <person name="Zou Y."/>
            <person name="Xue W."/>
            <person name="Luo G."/>
        </authorList>
    </citation>
    <scope>NUCLEOTIDE SEQUENCE [LARGE SCALE GENOMIC DNA]</scope>
    <source>
        <strain evidence="2 3">AF31-13BH</strain>
    </source>
</reference>